<organism evidence="4 5">
    <name type="scientific">Pseudokineococcus basanitobsidens</name>
    <dbReference type="NCBI Taxonomy" id="1926649"/>
    <lineage>
        <taxon>Bacteria</taxon>
        <taxon>Bacillati</taxon>
        <taxon>Actinomycetota</taxon>
        <taxon>Actinomycetes</taxon>
        <taxon>Kineosporiales</taxon>
        <taxon>Kineosporiaceae</taxon>
        <taxon>Pseudokineococcus</taxon>
    </lineage>
</organism>
<reference evidence="4 5" key="1">
    <citation type="journal article" date="2017" name="Int. J. Syst. Evol. Microbiol.">
        <title>Pseudokineococcus basanitobsidens sp. nov., isolated from volcanic rock.</title>
        <authorList>
            <person name="Lee D.W."/>
            <person name="Park M.Y."/>
            <person name="Kim J.J."/>
            <person name="Kim B.S."/>
        </authorList>
    </citation>
    <scope>NUCLEOTIDE SEQUENCE [LARGE SCALE GENOMIC DNA]</scope>
    <source>
        <strain evidence="4 5">DSM 103726</strain>
    </source>
</reference>
<evidence type="ECO:0000259" key="2">
    <source>
        <dbReference type="Pfam" id="PF01548"/>
    </source>
</evidence>
<dbReference type="PANTHER" id="PTHR33055">
    <property type="entry name" value="TRANSPOSASE FOR INSERTION SEQUENCE ELEMENT IS1111A"/>
    <property type="match status" value="1"/>
</dbReference>
<proteinExistence type="predicted"/>
<dbReference type="PANTHER" id="PTHR33055:SF3">
    <property type="entry name" value="PUTATIVE TRANSPOSASE FOR IS117-RELATED"/>
    <property type="match status" value="1"/>
</dbReference>
<protein>
    <submittedName>
        <fullName evidence="4">IS110 family transposase</fullName>
    </submittedName>
</protein>
<dbReference type="InterPro" id="IPR002525">
    <property type="entry name" value="Transp_IS110-like_N"/>
</dbReference>
<dbReference type="RefSeq" id="WP_339576410.1">
    <property type="nucleotide sequence ID" value="NZ_JBBIAA010000062.1"/>
</dbReference>
<evidence type="ECO:0000259" key="3">
    <source>
        <dbReference type="Pfam" id="PF02371"/>
    </source>
</evidence>
<feature type="domain" description="Transposase IS110-like N-terminal" evidence="2">
    <location>
        <begin position="5"/>
        <end position="173"/>
    </location>
</feature>
<comment type="caution">
    <text evidence="4">The sequence shown here is derived from an EMBL/GenBank/DDBJ whole genome shotgun (WGS) entry which is preliminary data.</text>
</comment>
<dbReference type="InterPro" id="IPR003346">
    <property type="entry name" value="Transposase_20"/>
</dbReference>
<sequence length="434" mass="46543">MTVFVGDDWASDHHDVVIHDADGRRLAKARLPEGAQGMARLHAMVAEHLDDDADRDPDTGFLRAGAVLVGIETDRGTWVQALVAAGYTVYAVNPVQAAAYRRRHTSSGAKSDVADAGVLAEIVRLDAAHHRPLAGDSAQVEGLKLVARAHQSLIWDRTRAVQRLGAALKEYFPAALEAFAAAGLALADSDAMELLERAADPDAAARLTRSQVTKALGRARRRDVEAKAEKIRAVLGAPALRQPLELQRAYAAITRSQVRLLRSLVEQVSELDEVVRDSFGAHPDAEVYLSVPGIGPVVGARLLGELGDDPHRYASAKARKNYAGTSPVTVASGKKSAVLARYVRNRRLADAVHAWAFSSLSASPGARAYYDTIRARGKSHGAALRQLGNRWVGILHGCLRTHTPYDEHTAWPTPSPQTTPTETSPLAEPVAAAA</sequence>
<feature type="region of interest" description="Disordered" evidence="1">
    <location>
        <begin position="406"/>
        <end position="434"/>
    </location>
</feature>
<dbReference type="Proteomes" id="UP001387100">
    <property type="component" value="Unassembled WGS sequence"/>
</dbReference>
<name>A0ABU8RPK7_9ACTN</name>
<dbReference type="EMBL" id="JBBIAA010000062">
    <property type="protein sequence ID" value="MEJ5947037.1"/>
    <property type="molecule type" value="Genomic_DNA"/>
</dbReference>
<keyword evidence="5" id="KW-1185">Reference proteome</keyword>
<feature type="compositionally biased region" description="Low complexity" evidence="1">
    <location>
        <begin position="416"/>
        <end position="425"/>
    </location>
</feature>
<gene>
    <name evidence="4" type="ORF">WDZ17_17235</name>
</gene>
<feature type="domain" description="Transposase IS116/IS110/IS902 C-terminal" evidence="3">
    <location>
        <begin position="289"/>
        <end position="370"/>
    </location>
</feature>
<dbReference type="Pfam" id="PF02371">
    <property type="entry name" value="Transposase_20"/>
    <property type="match status" value="1"/>
</dbReference>
<dbReference type="InterPro" id="IPR047650">
    <property type="entry name" value="Transpos_IS110"/>
</dbReference>
<dbReference type="Pfam" id="PF01548">
    <property type="entry name" value="DEDD_Tnp_IS110"/>
    <property type="match status" value="1"/>
</dbReference>
<dbReference type="NCBIfam" id="NF033542">
    <property type="entry name" value="transpos_IS110"/>
    <property type="match status" value="1"/>
</dbReference>
<evidence type="ECO:0000256" key="1">
    <source>
        <dbReference type="SAM" id="MobiDB-lite"/>
    </source>
</evidence>
<evidence type="ECO:0000313" key="4">
    <source>
        <dbReference type="EMBL" id="MEJ5947037.1"/>
    </source>
</evidence>
<evidence type="ECO:0000313" key="5">
    <source>
        <dbReference type="Proteomes" id="UP001387100"/>
    </source>
</evidence>
<accession>A0ABU8RPK7</accession>